<dbReference type="SUPFAM" id="SSF46689">
    <property type="entry name" value="Homeodomain-like"/>
    <property type="match status" value="1"/>
</dbReference>
<dbReference type="GO" id="GO:0000160">
    <property type="term" value="P:phosphorelay signal transduction system"/>
    <property type="evidence" value="ECO:0007669"/>
    <property type="project" value="UniProtKB-KW"/>
</dbReference>
<evidence type="ECO:0000256" key="5">
    <source>
        <dbReference type="ARBA" id="ARBA00023125"/>
    </source>
</evidence>
<dbReference type="PANTHER" id="PTHR32071">
    <property type="entry name" value="TRANSCRIPTIONAL REGULATORY PROTEIN"/>
    <property type="match status" value="1"/>
</dbReference>
<dbReference type="SMART" id="SM00382">
    <property type="entry name" value="AAA"/>
    <property type="match status" value="1"/>
</dbReference>
<keyword evidence="6" id="KW-0010">Activator</keyword>
<name>A0A6B0TWJ2_9RHOB</name>
<comment type="caution">
    <text evidence="11">The sequence shown here is derived from an EMBL/GenBank/DDBJ whole genome shotgun (WGS) entry which is preliminary data.</text>
</comment>
<feature type="domain" description="Response regulatory" evidence="10">
    <location>
        <begin position="4"/>
        <end position="118"/>
    </location>
</feature>
<protein>
    <submittedName>
        <fullName evidence="11">Response regulator</fullName>
    </submittedName>
</protein>
<dbReference type="SUPFAM" id="SSF52172">
    <property type="entry name" value="CheY-like"/>
    <property type="match status" value="1"/>
</dbReference>
<keyword evidence="8" id="KW-0597">Phosphoprotein</keyword>
<dbReference type="InterPro" id="IPR001789">
    <property type="entry name" value="Sig_transdc_resp-reg_receiver"/>
</dbReference>
<keyword evidence="1" id="KW-0547">Nucleotide-binding</keyword>
<dbReference type="InterPro" id="IPR058031">
    <property type="entry name" value="AAA_lid_NorR"/>
</dbReference>
<keyword evidence="3" id="KW-0902">Two-component regulatory system</keyword>
<dbReference type="InterPro" id="IPR002197">
    <property type="entry name" value="HTH_Fis"/>
</dbReference>
<dbReference type="GO" id="GO:0043565">
    <property type="term" value="F:sequence-specific DNA binding"/>
    <property type="evidence" value="ECO:0007669"/>
    <property type="project" value="InterPro"/>
</dbReference>
<gene>
    <name evidence="11" type="ORF">GSH16_11715</name>
</gene>
<dbReference type="PROSITE" id="PS00676">
    <property type="entry name" value="SIGMA54_INTERACT_2"/>
    <property type="match status" value="1"/>
</dbReference>
<dbReference type="Gene3D" id="1.10.8.60">
    <property type="match status" value="1"/>
</dbReference>
<dbReference type="Pfam" id="PF00158">
    <property type="entry name" value="Sigma54_activat"/>
    <property type="match status" value="1"/>
</dbReference>
<dbReference type="CDD" id="cd00009">
    <property type="entry name" value="AAA"/>
    <property type="match status" value="1"/>
</dbReference>
<dbReference type="Pfam" id="PF02954">
    <property type="entry name" value="HTH_8"/>
    <property type="match status" value="1"/>
</dbReference>
<keyword evidence="7" id="KW-0804">Transcription</keyword>
<dbReference type="Proteomes" id="UP000436016">
    <property type="component" value="Unassembled WGS sequence"/>
</dbReference>
<dbReference type="AlphaFoldDB" id="A0A6B0TWJ2"/>
<dbReference type="Pfam" id="PF25601">
    <property type="entry name" value="AAA_lid_14"/>
    <property type="match status" value="1"/>
</dbReference>
<keyword evidence="4" id="KW-0805">Transcription regulation</keyword>
<dbReference type="PROSITE" id="PS50110">
    <property type="entry name" value="RESPONSE_REGULATORY"/>
    <property type="match status" value="1"/>
</dbReference>
<evidence type="ECO:0000313" key="11">
    <source>
        <dbReference type="EMBL" id="MXU66115.1"/>
    </source>
</evidence>
<dbReference type="Gene3D" id="3.40.50.300">
    <property type="entry name" value="P-loop containing nucleotide triphosphate hydrolases"/>
    <property type="match status" value="1"/>
</dbReference>
<evidence type="ECO:0000256" key="3">
    <source>
        <dbReference type="ARBA" id="ARBA00023012"/>
    </source>
</evidence>
<evidence type="ECO:0000313" key="12">
    <source>
        <dbReference type="Proteomes" id="UP000436016"/>
    </source>
</evidence>
<evidence type="ECO:0000259" key="10">
    <source>
        <dbReference type="PROSITE" id="PS50110"/>
    </source>
</evidence>
<dbReference type="EMBL" id="WUWG01000005">
    <property type="protein sequence ID" value="MXU66115.1"/>
    <property type="molecule type" value="Genomic_DNA"/>
</dbReference>
<dbReference type="InterPro" id="IPR002078">
    <property type="entry name" value="Sigma_54_int"/>
</dbReference>
<feature type="domain" description="Sigma-54 factor interaction" evidence="9">
    <location>
        <begin position="138"/>
        <end position="357"/>
    </location>
</feature>
<dbReference type="GO" id="GO:0006355">
    <property type="term" value="P:regulation of DNA-templated transcription"/>
    <property type="evidence" value="ECO:0007669"/>
    <property type="project" value="InterPro"/>
</dbReference>
<evidence type="ECO:0000256" key="8">
    <source>
        <dbReference type="PROSITE-ProRule" id="PRU00169"/>
    </source>
</evidence>
<feature type="modified residue" description="4-aspartylphosphate" evidence="8">
    <location>
        <position position="53"/>
    </location>
</feature>
<dbReference type="InterPro" id="IPR011006">
    <property type="entry name" value="CheY-like_superfamily"/>
</dbReference>
<keyword evidence="12" id="KW-1185">Reference proteome</keyword>
<dbReference type="InterPro" id="IPR027417">
    <property type="entry name" value="P-loop_NTPase"/>
</dbReference>
<dbReference type="PROSITE" id="PS50045">
    <property type="entry name" value="SIGMA54_INTERACT_4"/>
    <property type="match status" value="1"/>
</dbReference>
<dbReference type="InterPro" id="IPR003593">
    <property type="entry name" value="AAA+_ATPase"/>
</dbReference>
<dbReference type="PANTHER" id="PTHR32071:SF117">
    <property type="entry name" value="PTS-DEPENDENT DIHYDROXYACETONE KINASE OPERON REGULATORY PROTEIN-RELATED"/>
    <property type="match status" value="1"/>
</dbReference>
<evidence type="ECO:0000256" key="1">
    <source>
        <dbReference type="ARBA" id="ARBA00022741"/>
    </source>
</evidence>
<evidence type="ECO:0000256" key="2">
    <source>
        <dbReference type="ARBA" id="ARBA00022840"/>
    </source>
</evidence>
<dbReference type="GO" id="GO:0005524">
    <property type="term" value="F:ATP binding"/>
    <property type="evidence" value="ECO:0007669"/>
    <property type="project" value="UniProtKB-KW"/>
</dbReference>
<sequence length="453" mass="47078">MARQVLLVEDTASLALVYAAVLRRAGYGVRIAGTLAEGRDALDAQRPDLILLDLLLPDGDGRDLLTAARHGRKPVPVIVVTANGSIGRAVSAMQSGAADFLVKPFDESRLVSAVGAALAGAARPATGAAAARADLAAQLGAGPEVRAAAEAASALAPSTAAIFLTGERGAGKEILARHVHRLSHRADRPFVAVSCDNIDTTALEAEIFGTGARGGAVHRAAGGTLFLDEICDMGFETQARVLRFLQTSAVVRDGAAPGDVLDVRVICATSRDPETEVREGRFREDLFLRLHVVPIHLPPLRDRPKDIPALMSAILADAAPDGAAPKALSPDLACELAAAPWPVNLRQMRAVLTRACGLAGNGPITRDHIPDAVFRLRPPPAGRTAPAAALDALGGGPATRAIDLLVGATLADVERDLIEATIDACNGSLPRAAKLLGVSPSTLYRKRDAWMVG</sequence>
<organism evidence="11 12">
    <name type="scientific">Oceanomicrobium pacificus</name>
    <dbReference type="NCBI Taxonomy" id="2692916"/>
    <lineage>
        <taxon>Bacteria</taxon>
        <taxon>Pseudomonadati</taxon>
        <taxon>Pseudomonadota</taxon>
        <taxon>Alphaproteobacteria</taxon>
        <taxon>Rhodobacterales</taxon>
        <taxon>Paracoccaceae</taxon>
        <taxon>Oceanomicrobium</taxon>
    </lineage>
</organism>
<evidence type="ECO:0000256" key="4">
    <source>
        <dbReference type="ARBA" id="ARBA00023015"/>
    </source>
</evidence>
<evidence type="ECO:0000256" key="6">
    <source>
        <dbReference type="ARBA" id="ARBA00023159"/>
    </source>
</evidence>
<proteinExistence type="predicted"/>
<reference evidence="11 12" key="1">
    <citation type="submission" date="2019-12" db="EMBL/GenBank/DDBJ databases">
        <title>Strain KN286 was isolated from seawater, which was collected from Caroline Seamount in the tropical western Pacific.</title>
        <authorList>
            <person name="Wang Q."/>
        </authorList>
    </citation>
    <scope>NUCLEOTIDE SEQUENCE [LARGE SCALE GENOMIC DNA]</scope>
    <source>
        <strain evidence="11 12">KN286</strain>
    </source>
</reference>
<keyword evidence="2" id="KW-0067">ATP-binding</keyword>
<dbReference type="SUPFAM" id="SSF52540">
    <property type="entry name" value="P-loop containing nucleoside triphosphate hydrolases"/>
    <property type="match status" value="1"/>
</dbReference>
<evidence type="ECO:0000256" key="7">
    <source>
        <dbReference type="ARBA" id="ARBA00023163"/>
    </source>
</evidence>
<dbReference type="InterPro" id="IPR009057">
    <property type="entry name" value="Homeodomain-like_sf"/>
</dbReference>
<accession>A0A6B0TWJ2</accession>
<dbReference type="Pfam" id="PF00072">
    <property type="entry name" value="Response_reg"/>
    <property type="match status" value="1"/>
</dbReference>
<dbReference type="SMART" id="SM00448">
    <property type="entry name" value="REC"/>
    <property type="match status" value="1"/>
</dbReference>
<dbReference type="RefSeq" id="WP_160855319.1">
    <property type="nucleotide sequence ID" value="NZ_WUWG01000005.1"/>
</dbReference>
<keyword evidence="5" id="KW-0238">DNA-binding</keyword>
<evidence type="ECO:0000259" key="9">
    <source>
        <dbReference type="PROSITE" id="PS50045"/>
    </source>
</evidence>
<dbReference type="Gene3D" id="3.40.50.2300">
    <property type="match status" value="1"/>
</dbReference>
<dbReference type="Gene3D" id="1.10.10.60">
    <property type="entry name" value="Homeodomain-like"/>
    <property type="match status" value="1"/>
</dbReference>
<dbReference type="InterPro" id="IPR025943">
    <property type="entry name" value="Sigma_54_int_dom_ATP-bd_2"/>
</dbReference>